<dbReference type="OrthoDB" id="1111739at2759"/>
<sequence length="137" mass="15687">MAFVMGVVTMMKVSKNMPRKAVAYHNLHCSDEVVDRKAACEPTVPMSEYNAILKRLCELEEKVTILGKKPEVPKRRKTCSTLEYELAATKKVLNEASSRQEELLAYIEKKKKKKNRTLFAGKWWSKEEEIAAASDKH</sequence>
<evidence type="ECO:0000313" key="1">
    <source>
        <dbReference type="EMBL" id="KAG0462976.1"/>
    </source>
</evidence>
<comment type="caution">
    <text evidence="1">The sequence shown here is derived from an EMBL/GenBank/DDBJ whole genome shotgun (WGS) entry which is preliminary data.</text>
</comment>
<dbReference type="EMBL" id="JADCNM010000011">
    <property type="protein sequence ID" value="KAG0462976.1"/>
    <property type="molecule type" value="Genomic_DNA"/>
</dbReference>
<name>A0A835Q2J9_VANPL</name>
<dbReference type="Proteomes" id="UP000639772">
    <property type="component" value="Chromosome 11"/>
</dbReference>
<protein>
    <submittedName>
        <fullName evidence="1">Uncharacterized protein</fullName>
    </submittedName>
</protein>
<reference evidence="1 2" key="1">
    <citation type="journal article" date="2020" name="Nat. Food">
        <title>A phased Vanilla planifolia genome enables genetic improvement of flavour and production.</title>
        <authorList>
            <person name="Hasing T."/>
            <person name="Tang H."/>
            <person name="Brym M."/>
            <person name="Khazi F."/>
            <person name="Huang T."/>
            <person name="Chambers A.H."/>
        </authorList>
    </citation>
    <scope>NUCLEOTIDE SEQUENCE [LARGE SCALE GENOMIC DNA]</scope>
    <source>
        <tissue evidence="1">Leaf</tissue>
    </source>
</reference>
<dbReference type="AlphaFoldDB" id="A0A835Q2J9"/>
<gene>
    <name evidence="1" type="ORF">HPP92_021452</name>
</gene>
<proteinExistence type="predicted"/>
<organism evidence="1 2">
    <name type="scientific">Vanilla planifolia</name>
    <name type="common">Vanilla</name>
    <dbReference type="NCBI Taxonomy" id="51239"/>
    <lineage>
        <taxon>Eukaryota</taxon>
        <taxon>Viridiplantae</taxon>
        <taxon>Streptophyta</taxon>
        <taxon>Embryophyta</taxon>
        <taxon>Tracheophyta</taxon>
        <taxon>Spermatophyta</taxon>
        <taxon>Magnoliopsida</taxon>
        <taxon>Liliopsida</taxon>
        <taxon>Asparagales</taxon>
        <taxon>Orchidaceae</taxon>
        <taxon>Vanilloideae</taxon>
        <taxon>Vanilleae</taxon>
        <taxon>Vanilla</taxon>
    </lineage>
</organism>
<evidence type="ECO:0000313" key="2">
    <source>
        <dbReference type="Proteomes" id="UP000639772"/>
    </source>
</evidence>
<accession>A0A835Q2J9</accession>